<dbReference type="STRING" id="395961.Cyan7425_0327"/>
<dbReference type="HOGENOM" id="CLU_1709619_0_0_3"/>
<dbReference type="KEGG" id="cyn:Cyan7425_0327"/>
<dbReference type="eggNOG" id="ENOG503362E">
    <property type="taxonomic scope" value="Bacteria"/>
</dbReference>
<dbReference type="AlphaFoldDB" id="B8HSS3"/>
<proteinExistence type="predicted"/>
<dbReference type="EMBL" id="CP001344">
    <property type="protein sequence ID" value="ACL42720.1"/>
    <property type="molecule type" value="Genomic_DNA"/>
</dbReference>
<organism evidence="2">
    <name type="scientific">Cyanothece sp. (strain PCC 7425 / ATCC 29141)</name>
    <dbReference type="NCBI Taxonomy" id="395961"/>
    <lineage>
        <taxon>Bacteria</taxon>
        <taxon>Bacillati</taxon>
        <taxon>Cyanobacteriota</taxon>
        <taxon>Cyanophyceae</taxon>
        <taxon>Gomontiellales</taxon>
        <taxon>Cyanothecaceae</taxon>
        <taxon>Cyanothece</taxon>
    </lineage>
</organism>
<keyword evidence="1" id="KW-0732">Signal</keyword>
<reference evidence="2" key="1">
    <citation type="submission" date="2009-01" db="EMBL/GenBank/DDBJ databases">
        <title>Complete sequence of chromosome Cyanothece sp. PCC 7425.</title>
        <authorList>
            <consortium name="US DOE Joint Genome Institute"/>
            <person name="Lucas S."/>
            <person name="Copeland A."/>
            <person name="Lapidus A."/>
            <person name="Glavina del Rio T."/>
            <person name="Dalin E."/>
            <person name="Tice H."/>
            <person name="Bruce D."/>
            <person name="Goodwin L."/>
            <person name="Pitluck S."/>
            <person name="Sims D."/>
            <person name="Meineke L."/>
            <person name="Brettin T."/>
            <person name="Detter J.C."/>
            <person name="Han C."/>
            <person name="Larimer F."/>
            <person name="Land M."/>
            <person name="Hauser L."/>
            <person name="Kyrpides N."/>
            <person name="Ovchinnikova G."/>
            <person name="Liberton M."/>
            <person name="Stoeckel J."/>
            <person name="Banerjee A."/>
            <person name="Singh A."/>
            <person name="Page L."/>
            <person name="Sato H."/>
            <person name="Zhao L."/>
            <person name="Sherman L."/>
            <person name="Pakrasi H."/>
            <person name="Richardson P."/>
        </authorList>
    </citation>
    <scope>NUCLEOTIDE SEQUENCE</scope>
    <source>
        <strain evidence="2">PCC 7425</strain>
    </source>
</reference>
<gene>
    <name evidence="2" type="ordered locus">Cyan7425_0327</name>
</gene>
<sequence>MGWRVNRLRGMALLGLLTASAVAGLMGVPSTSPVGAKPGQMAQASIDSLLLGLPRPQNAPTKLGTAFSANAYRQKMVNYQVKLKPEQAAQFFQTALSQRGYSERQANTTIGQWGFNLVFDPPSPVNLPPQDGAKKVVLVLQGTMLGPDTININTRFEEI</sequence>
<evidence type="ECO:0008006" key="3">
    <source>
        <dbReference type="Google" id="ProtNLM"/>
    </source>
</evidence>
<evidence type="ECO:0000313" key="2">
    <source>
        <dbReference type="EMBL" id="ACL42720.1"/>
    </source>
</evidence>
<evidence type="ECO:0000256" key="1">
    <source>
        <dbReference type="SAM" id="SignalP"/>
    </source>
</evidence>
<name>B8HSS3_CYAP4</name>
<protein>
    <recommendedName>
        <fullName evidence="3">Peptidase S53 activation domain-containing protein</fullName>
    </recommendedName>
</protein>
<accession>B8HSS3</accession>
<feature type="signal peptide" evidence="1">
    <location>
        <begin position="1"/>
        <end position="23"/>
    </location>
</feature>
<feature type="chain" id="PRO_5002871025" description="Peptidase S53 activation domain-containing protein" evidence="1">
    <location>
        <begin position="24"/>
        <end position="159"/>
    </location>
</feature>